<keyword evidence="2" id="KW-1185">Reference proteome</keyword>
<dbReference type="EMBL" id="BSFQ01000054">
    <property type="protein sequence ID" value="GLL15745.1"/>
    <property type="molecule type" value="Genomic_DNA"/>
</dbReference>
<comment type="caution">
    <text evidence="1">The sequence shown here is derived from an EMBL/GenBank/DDBJ whole genome shotgun (WGS) entry which is preliminary data.</text>
</comment>
<dbReference type="AlphaFoldDB" id="A0A9W6P0Y3"/>
<dbReference type="Pfam" id="PF01812">
    <property type="entry name" value="5-FTHF_cyc-lig"/>
    <property type="match status" value="1"/>
</dbReference>
<protein>
    <submittedName>
        <fullName evidence="1">5-formyltetrahydrofolate cyclo-ligase</fullName>
    </submittedName>
</protein>
<dbReference type="PANTHER" id="PTHR13017:SF0">
    <property type="entry name" value="METHENYLTETRAHYDROFOLATE SYNTHASE DOMAIN-CONTAINING PROTEIN"/>
    <property type="match status" value="1"/>
</dbReference>
<dbReference type="InterPro" id="IPR002698">
    <property type="entry name" value="FTHF_cligase"/>
</dbReference>
<dbReference type="RefSeq" id="WP_051737938.1">
    <property type="nucleotide sequence ID" value="NZ_BAAAUZ010000047.1"/>
</dbReference>
<reference evidence="1" key="1">
    <citation type="journal article" date="2014" name="Int. J. Syst. Evol. Microbiol.">
        <title>Complete genome sequence of Corynebacterium casei LMG S-19264T (=DSM 44701T), isolated from a smear-ripened cheese.</title>
        <authorList>
            <consortium name="US DOE Joint Genome Institute (JGI-PGF)"/>
            <person name="Walter F."/>
            <person name="Albersmeier A."/>
            <person name="Kalinowski J."/>
            <person name="Ruckert C."/>
        </authorList>
    </citation>
    <scope>NUCLEOTIDE SEQUENCE</scope>
    <source>
        <strain evidence="1">VKM Ac-1069</strain>
    </source>
</reference>
<dbReference type="Proteomes" id="UP001143463">
    <property type="component" value="Unassembled WGS sequence"/>
</dbReference>
<evidence type="ECO:0000313" key="1">
    <source>
        <dbReference type="EMBL" id="GLL15745.1"/>
    </source>
</evidence>
<sequence length="266" mass="28643">MARTPRRHDHDAGGDRALLDAKAALREEVWTALTEAKVARFPGARNRISNFTGAEKAAELLRSLPEWEKARAVKSNPDSAQLPVRRRALEDGKTLYMAVPKLAEEDPFFLLDPEHLADPPRRAVSIKNATRSARRVAVDDLDPVDLVVTGCVAVGEDGARLGKGGGFADLEFALAGAAGLISDRTVVVTTVHELQVRPAGVVPTAAHDVPVDLVVTPDRVIDCRPARGTRPTGEVRWESLTDEKIAAIPLLAKLRNQGLRNQGGAS</sequence>
<dbReference type="GO" id="GO:0005737">
    <property type="term" value="C:cytoplasm"/>
    <property type="evidence" value="ECO:0007669"/>
    <property type="project" value="TreeGrafter"/>
</dbReference>
<dbReference type="InterPro" id="IPR037171">
    <property type="entry name" value="NagB/RpiA_transferase-like"/>
</dbReference>
<accession>A0A9W6P0Y3</accession>
<reference evidence="1" key="2">
    <citation type="submission" date="2023-01" db="EMBL/GenBank/DDBJ databases">
        <authorList>
            <person name="Sun Q."/>
            <person name="Evtushenko L."/>
        </authorList>
    </citation>
    <scope>NUCLEOTIDE SEQUENCE</scope>
    <source>
        <strain evidence="1">VKM Ac-1069</strain>
    </source>
</reference>
<dbReference type="Gene3D" id="3.40.50.10420">
    <property type="entry name" value="NagB/RpiA/CoA transferase-like"/>
    <property type="match status" value="1"/>
</dbReference>
<name>A0A9W6P0Y3_9PSEU</name>
<dbReference type="PANTHER" id="PTHR13017">
    <property type="entry name" value="5-FORMYLTETRAHYDROFOLATE CYCLO-LIGASE-RELATED"/>
    <property type="match status" value="1"/>
</dbReference>
<dbReference type="InterPro" id="IPR024185">
    <property type="entry name" value="FTHF_cligase-like_sf"/>
</dbReference>
<organism evidence="1 2">
    <name type="scientific">Pseudonocardia halophobica</name>
    <dbReference type="NCBI Taxonomy" id="29401"/>
    <lineage>
        <taxon>Bacteria</taxon>
        <taxon>Bacillati</taxon>
        <taxon>Actinomycetota</taxon>
        <taxon>Actinomycetes</taxon>
        <taxon>Pseudonocardiales</taxon>
        <taxon>Pseudonocardiaceae</taxon>
        <taxon>Pseudonocardia</taxon>
    </lineage>
</organism>
<evidence type="ECO:0000313" key="2">
    <source>
        <dbReference type="Proteomes" id="UP001143463"/>
    </source>
</evidence>
<gene>
    <name evidence="1" type="ORF">GCM10017577_68990</name>
</gene>
<proteinExistence type="predicted"/>
<dbReference type="SUPFAM" id="SSF100950">
    <property type="entry name" value="NagB/RpiA/CoA transferase-like"/>
    <property type="match status" value="1"/>
</dbReference>